<dbReference type="EMBL" id="JAHRIN010042453">
    <property type="protein sequence ID" value="MEQ2205996.1"/>
    <property type="molecule type" value="Genomic_DNA"/>
</dbReference>
<feature type="compositionally biased region" description="Basic and acidic residues" evidence="1">
    <location>
        <begin position="132"/>
        <end position="147"/>
    </location>
</feature>
<evidence type="ECO:0000256" key="1">
    <source>
        <dbReference type="SAM" id="MobiDB-lite"/>
    </source>
</evidence>
<name>A0ABV0RCY2_9TELE</name>
<reference evidence="2 3" key="1">
    <citation type="submission" date="2021-06" db="EMBL/GenBank/DDBJ databases">
        <authorList>
            <person name="Palmer J.M."/>
        </authorList>
    </citation>
    <scope>NUCLEOTIDE SEQUENCE [LARGE SCALE GENOMIC DNA]</scope>
    <source>
        <strain evidence="2 3">XC_2019</strain>
        <tissue evidence="2">Muscle</tissue>
    </source>
</reference>
<gene>
    <name evidence="2" type="ORF">XENOCAPTIV_020555</name>
</gene>
<proteinExistence type="predicted"/>
<accession>A0ABV0RCY2</accession>
<protein>
    <submittedName>
        <fullName evidence="2">Uncharacterized protein</fullName>
    </submittedName>
</protein>
<dbReference type="Proteomes" id="UP001434883">
    <property type="component" value="Unassembled WGS sequence"/>
</dbReference>
<comment type="caution">
    <text evidence="2">The sequence shown here is derived from an EMBL/GenBank/DDBJ whole genome shotgun (WGS) entry which is preliminary data.</text>
</comment>
<evidence type="ECO:0000313" key="2">
    <source>
        <dbReference type="EMBL" id="MEQ2205996.1"/>
    </source>
</evidence>
<dbReference type="PROSITE" id="PS51257">
    <property type="entry name" value="PROKAR_LIPOPROTEIN"/>
    <property type="match status" value="1"/>
</dbReference>
<sequence length="170" mass="18840">MNIHAVKLQLCFYTTRRSICPPSHSALSCFLFRSLLGETEGFGVGVSSFFYPQCGVEAVPAPRIDTLHITGFGLSSPLSCAELLQDWLWPPLLPGSVISFAHRSALRTDSVSISKPAANLPTLADTHSSQSRQDRRNTYGGKEKERSESRSNNFYTFLSPLLLFLVLFLQ</sequence>
<keyword evidence="3" id="KW-1185">Reference proteome</keyword>
<organism evidence="2 3">
    <name type="scientific">Xenoophorus captivus</name>
    <dbReference type="NCBI Taxonomy" id="1517983"/>
    <lineage>
        <taxon>Eukaryota</taxon>
        <taxon>Metazoa</taxon>
        <taxon>Chordata</taxon>
        <taxon>Craniata</taxon>
        <taxon>Vertebrata</taxon>
        <taxon>Euteleostomi</taxon>
        <taxon>Actinopterygii</taxon>
        <taxon>Neopterygii</taxon>
        <taxon>Teleostei</taxon>
        <taxon>Neoteleostei</taxon>
        <taxon>Acanthomorphata</taxon>
        <taxon>Ovalentaria</taxon>
        <taxon>Atherinomorphae</taxon>
        <taxon>Cyprinodontiformes</taxon>
        <taxon>Goodeidae</taxon>
        <taxon>Xenoophorus</taxon>
    </lineage>
</organism>
<evidence type="ECO:0000313" key="3">
    <source>
        <dbReference type="Proteomes" id="UP001434883"/>
    </source>
</evidence>
<feature type="region of interest" description="Disordered" evidence="1">
    <location>
        <begin position="121"/>
        <end position="147"/>
    </location>
</feature>